<evidence type="ECO:0000313" key="1">
    <source>
        <dbReference type="EMBL" id="PRD45829.1"/>
    </source>
</evidence>
<comment type="caution">
    <text evidence="1">The sequence shown here is derived from an EMBL/GenBank/DDBJ whole genome shotgun (WGS) entry which is preliminary data.</text>
</comment>
<dbReference type="EMBL" id="PVBR01000001">
    <property type="protein sequence ID" value="PRD45829.1"/>
    <property type="molecule type" value="Genomic_DNA"/>
</dbReference>
<organism evidence="1 2">
    <name type="scientific">Phyllobacterium phragmitis</name>
    <dbReference type="NCBI Taxonomy" id="2670329"/>
    <lineage>
        <taxon>Bacteria</taxon>
        <taxon>Pseudomonadati</taxon>
        <taxon>Pseudomonadota</taxon>
        <taxon>Alphaproteobacteria</taxon>
        <taxon>Hyphomicrobiales</taxon>
        <taxon>Phyllobacteriaceae</taxon>
        <taxon>Phyllobacterium</taxon>
    </lineage>
</organism>
<evidence type="ECO:0000313" key="2">
    <source>
        <dbReference type="Proteomes" id="UP000239434"/>
    </source>
</evidence>
<keyword evidence="2" id="KW-1185">Reference proteome</keyword>
<accession>A0A2S9IZ73</accession>
<sequence length="60" mass="6266">MPAISPSGGRLAMRNDGSSSCNVGDWLPAVITSNLPLEGEMAGRPEGVCFASDETRRLTS</sequence>
<proteinExistence type="predicted"/>
<gene>
    <name evidence="1" type="ORF">C5748_01425</name>
</gene>
<dbReference type="Proteomes" id="UP000239434">
    <property type="component" value="Unassembled WGS sequence"/>
</dbReference>
<name>A0A2S9IZ73_9HYPH</name>
<protein>
    <recommendedName>
        <fullName evidence="3">Propionyl-coenzyme A carboxylase alpha polypeptide</fullName>
    </recommendedName>
</protein>
<evidence type="ECO:0008006" key="3">
    <source>
        <dbReference type="Google" id="ProtNLM"/>
    </source>
</evidence>
<reference evidence="1 2" key="1">
    <citation type="submission" date="2018-02" db="EMBL/GenBank/DDBJ databases">
        <title>The draft genome of Phyllobacterium sp. 1N-3.</title>
        <authorList>
            <person name="Liu L."/>
            <person name="Li L."/>
            <person name="Zhang X."/>
            <person name="Wang T."/>
            <person name="Liang L."/>
        </authorList>
    </citation>
    <scope>NUCLEOTIDE SEQUENCE [LARGE SCALE GENOMIC DNA]</scope>
    <source>
        <strain evidence="1 2">1N-3</strain>
    </source>
</reference>
<dbReference type="AlphaFoldDB" id="A0A2S9IZ73"/>